<protein>
    <submittedName>
        <fullName evidence="3">Tetratricopeptide repeat protein</fullName>
    </submittedName>
</protein>
<proteinExistence type="predicted"/>
<dbReference type="InterPro" id="IPR019734">
    <property type="entry name" value="TPR_rpt"/>
</dbReference>
<reference evidence="3" key="1">
    <citation type="journal article" date="2020" name="mSystems">
        <title>Genome- and Community-Level Interaction Insights into Carbon Utilization and Element Cycling Functions of Hydrothermarchaeota in Hydrothermal Sediment.</title>
        <authorList>
            <person name="Zhou Z."/>
            <person name="Liu Y."/>
            <person name="Xu W."/>
            <person name="Pan J."/>
            <person name="Luo Z.H."/>
            <person name="Li M."/>
        </authorList>
    </citation>
    <scope>NUCLEOTIDE SEQUENCE [LARGE SCALE GENOMIC DNA]</scope>
    <source>
        <strain evidence="3">SpSt-783</strain>
    </source>
</reference>
<sequence>MEKRLDEIKELLKNSISFEIQGKYKDAIHLLEKAIKLNPKDGNLYNRLGDLYLKLNKTKEAIETYQAGIEAFRADNFLRNALALCKKILRYDPGNAEINFTIAQLLIDLDEKGDAAIYLFTYIERQMAQGNKKEVMKAMEILKNLKLSDSSVANKMAKIYDKVGEKKKAEEVKKETPEPAQEQIPETSISTLDLQPIIEEVKTESHSQKPIVNIESLDRLEKISDEIERVTVELRKAMRIDEVIIAIDKSLNIFSQQQKEAITLLHKSLNTDLANLQKVISNLQESSKRNLEDVARIVTTLERSISEINKSQNLIVDEITKNLNSIGGQFESTTQKMLEDLRNLTSCYESTSKDVCTKVDENRQVTSSLLKVGGETKIGIQTINDSLLKFFLNQDSQIKKLNKFILIISIMLGGITVLLLLILLLK</sequence>
<dbReference type="AlphaFoldDB" id="A0A7C6AFR9"/>
<dbReference type="SMART" id="SM00028">
    <property type="entry name" value="TPR"/>
    <property type="match status" value="2"/>
</dbReference>
<organism evidence="3">
    <name type="scientific">candidate division WOR-3 bacterium</name>
    <dbReference type="NCBI Taxonomy" id="2052148"/>
    <lineage>
        <taxon>Bacteria</taxon>
        <taxon>Bacteria division WOR-3</taxon>
    </lineage>
</organism>
<accession>A0A7C6AFR9</accession>
<feature type="repeat" description="TPR" evidence="1">
    <location>
        <begin position="8"/>
        <end position="41"/>
    </location>
</feature>
<gene>
    <name evidence="3" type="ORF">ENV70_03105</name>
</gene>
<dbReference type="Pfam" id="PF14559">
    <property type="entry name" value="TPR_19"/>
    <property type="match status" value="1"/>
</dbReference>
<name>A0A7C6AFR9_UNCW3</name>
<dbReference type="PROSITE" id="PS50005">
    <property type="entry name" value="TPR"/>
    <property type="match status" value="2"/>
</dbReference>
<feature type="repeat" description="TPR" evidence="1">
    <location>
        <begin position="42"/>
        <end position="75"/>
    </location>
</feature>
<evidence type="ECO:0000313" key="3">
    <source>
        <dbReference type="EMBL" id="HHS62592.1"/>
    </source>
</evidence>
<keyword evidence="2" id="KW-0812">Transmembrane</keyword>
<keyword evidence="2" id="KW-1133">Transmembrane helix</keyword>
<feature type="transmembrane region" description="Helical" evidence="2">
    <location>
        <begin position="404"/>
        <end position="425"/>
    </location>
</feature>
<dbReference type="Gene3D" id="1.25.40.10">
    <property type="entry name" value="Tetratricopeptide repeat domain"/>
    <property type="match status" value="2"/>
</dbReference>
<keyword evidence="1" id="KW-0802">TPR repeat</keyword>
<evidence type="ECO:0000256" key="2">
    <source>
        <dbReference type="SAM" id="Phobius"/>
    </source>
</evidence>
<dbReference type="InterPro" id="IPR011990">
    <property type="entry name" value="TPR-like_helical_dom_sf"/>
</dbReference>
<dbReference type="EMBL" id="DTHJ01000065">
    <property type="protein sequence ID" value="HHS62592.1"/>
    <property type="molecule type" value="Genomic_DNA"/>
</dbReference>
<evidence type="ECO:0000256" key="1">
    <source>
        <dbReference type="PROSITE-ProRule" id="PRU00339"/>
    </source>
</evidence>
<keyword evidence="2" id="KW-0472">Membrane</keyword>
<dbReference type="SUPFAM" id="SSF48452">
    <property type="entry name" value="TPR-like"/>
    <property type="match status" value="1"/>
</dbReference>
<comment type="caution">
    <text evidence="3">The sequence shown here is derived from an EMBL/GenBank/DDBJ whole genome shotgun (WGS) entry which is preliminary data.</text>
</comment>